<dbReference type="SMART" id="SM00715">
    <property type="entry name" value="LA"/>
    <property type="match status" value="1"/>
</dbReference>
<feature type="compositionally biased region" description="Basic and acidic residues" evidence="5">
    <location>
        <begin position="340"/>
        <end position="422"/>
    </location>
</feature>
<dbReference type="CDD" id="cd12291">
    <property type="entry name" value="RRM1_La"/>
    <property type="match status" value="1"/>
</dbReference>
<dbReference type="GO" id="GO:0006396">
    <property type="term" value="P:RNA processing"/>
    <property type="evidence" value="ECO:0007669"/>
    <property type="project" value="InterPro"/>
</dbReference>
<reference evidence="8 9" key="1">
    <citation type="submission" date="2015-01" db="EMBL/GenBank/DDBJ databases">
        <title>The Genome Sequence of Capronia semiimmersa CBS27337.</title>
        <authorList>
            <consortium name="The Broad Institute Genomics Platform"/>
            <person name="Cuomo C."/>
            <person name="de Hoog S."/>
            <person name="Gorbushina A."/>
            <person name="Stielow B."/>
            <person name="Teixiera M."/>
            <person name="Abouelleil A."/>
            <person name="Chapman S.B."/>
            <person name="Priest M."/>
            <person name="Young S.K."/>
            <person name="Wortman J."/>
            <person name="Nusbaum C."/>
            <person name="Birren B."/>
        </authorList>
    </citation>
    <scope>NUCLEOTIDE SEQUENCE [LARGE SCALE GENOMIC DNA]</scope>
    <source>
        <strain evidence="8 9">CBS 27337</strain>
    </source>
</reference>
<dbReference type="AlphaFoldDB" id="A0A0D2CBF8"/>
<evidence type="ECO:0008006" key="10">
    <source>
        <dbReference type="Google" id="ProtNLM"/>
    </source>
</evidence>
<sequence>MSVEDAVTEGLADPMGLNASAAEEAKRMLAELEGETASTSKPEGTNGIETKDSAAKIALQETQTASKEESEARKEGYDDAEDEKRERRQDHGDRGRRDYNDRGHRGGRGDRKTYHDRGRDRGDHDGNRPRNNRENNKFDPTTKEITDDPAEIRKQVHFYFSDSNLPKDKFLFGLVGGIDNKPVPLTTLCSFKRMQRFQPFEAIVEALKESNQVELTDNDTAVRRKKPLEEDFFKAIPGKSDPRTVYVKGFGEETPSSQFDIEAFFDPYGPTKAVRLRRNDEKTFKGSVFVEFETEELAEAFLALDPKPKYKDRDLQIMSKTEYTQKKEEDLKAGRITSNQDDRRGSKQGSREQHGSRDHGKRNRDRDDDRDWRTRRDEDQKRGFRDDKRRGDRDRGGRGGRGGRPEWRGGGRSKAPETDERGIPTIKSTAPEKDTARDEALAKAKAAVEADMKKDQERAPGADSDQASAETTAGKKRGREDDEADVDGDRETKKADTKKEPEVVEAES</sequence>
<protein>
    <recommendedName>
        <fullName evidence="10">HTH La-type RNA-binding domain-containing protein</fullName>
    </recommendedName>
</protein>
<keyword evidence="9" id="KW-1185">Reference proteome</keyword>
<evidence type="ECO:0000313" key="9">
    <source>
        <dbReference type="Proteomes" id="UP000054266"/>
    </source>
</evidence>
<evidence type="ECO:0000256" key="3">
    <source>
        <dbReference type="ARBA" id="ARBA00023242"/>
    </source>
</evidence>
<dbReference type="SMART" id="SM00360">
    <property type="entry name" value="RRM"/>
    <property type="match status" value="1"/>
</dbReference>
<dbReference type="PANTHER" id="PTHR22792">
    <property type="entry name" value="LUPUS LA PROTEIN-RELATED"/>
    <property type="match status" value="1"/>
</dbReference>
<evidence type="ECO:0000313" key="8">
    <source>
        <dbReference type="EMBL" id="KIW62331.1"/>
    </source>
</evidence>
<dbReference type="InterPro" id="IPR002344">
    <property type="entry name" value="Lupus_La"/>
</dbReference>
<feature type="compositionally biased region" description="Basic and acidic residues" evidence="5">
    <location>
        <begin position="430"/>
        <end position="460"/>
    </location>
</feature>
<evidence type="ECO:0000259" key="7">
    <source>
        <dbReference type="PROSITE" id="PS50961"/>
    </source>
</evidence>
<evidence type="ECO:0000256" key="4">
    <source>
        <dbReference type="PROSITE-ProRule" id="PRU00332"/>
    </source>
</evidence>
<name>A0A0D2CBF8_9EURO</name>
<dbReference type="GO" id="GO:0005634">
    <property type="term" value="C:nucleus"/>
    <property type="evidence" value="ECO:0007669"/>
    <property type="project" value="UniProtKB-SubCell"/>
</dbReference>
<dbReference type="Proteomes" id="UP000054266">
    <property type="component" value="Unassembled WGS sequence"/>
</dbReference>
<dbReference type="InterPro" id="IPR036388">
    <property type="entry name" value="WH-like_DNA-bd_sf"/>
</dbReference>
<dbReference type="InterPro" id="IPR012677">
    <property type="entry name" value="Nucleotide-bd_a/b_plait_sf"/>
</dbReference>
<feature type="domain" description="RRM" evidence="6">
    <location>
        <begin position="243"/>
        <end position="322"/>
    </location>
</feature>
<dbReference type="InterPro" id="IPR036390">
    <property type="entry name" value="WH_DNA-bd_sf"/>
</dbReference>
<dbReference type="SUPFAM" id="SSF46785">
    <property type="entry name" value="Winged helix' DNA-binding domain"/>
    <property type="match status" value="1"/>
</dbReference>
<evidence type="ECO:0000256" key="1">
    <source>
        <dbReference type="ARBA" id="ARBA00004123"/>
    </source>
</evidence>
<gene>
    <name evidence="8" type="ORF">PV04_10512</name>
</gene>
<feature type="region of interest" description="Disordered" evidence="5">
    <location>
        <begin position="1"/>
        <end position="145"/>
    </location>
</feature>
<feature type="region of interest" description="Disordered" evidence="5">
    <location>
        <begin position="326"/>
        <end position="508"/>
    </location>
</feature>
<dbReference type="PROSITE" id="PS50102">
    <property type="entry name" value="RRM"/>
    <property type="match status" value="1"/>
</dbReference>
<accession>A0A0D2CBF8</accession>
<evidence type="ECO:0000256" key="5">
    <source>
        <dbReference type="SAM" id="MobiDB-lite"/>
    </source>
</evidence>
<dbReference type="Pfam" id="PF05383">
    <property type="entry name" value="La"/>
    <property type="match status" value="1"/>
</dbReference>
<dbReference type="EMBL" id="KN846963">
    <property type="protein sequence ID" value="KIW62331.1"/>
    <property type="molecule type" value="Genomic_DNA"/>
</dbReference>
<dbReference type="PRINTS" id="PR00302">
    <property type="entry name" value="LUPUSLA"/>
</dbReference>
<feature type="compositionally biased region" description="Basic and acidic residues" evidence="5">
    <location>
        <begin position="66"/>
        <end position="145"/>
    </location>
</feature>
<dbReference type="Gene3D" id="3.30.70.330">
    <property type="match status" value="1"/>
</dbReference>
<feature type="compositionally biased region" description="Basic and acidic residues" evidence="5">
    <location>
        <begin position="487"/>
        <end position="502"/>
    </location>
</feature>
<dbReference type="InterPro" id="IPR035979">
    <property type="entry name" value="RBD_domain_sf"/>
</dbReference>
<dbReference type="HOGENOM" id="CLU_043291_2_0_1"/>
<dbReference type="GO" id="GO:1990904">
    <property type="term" value="C:ribonucleoprotein complex"/>
    <property type="evidence" value="ECO:0007669"/>
    <property type="project" value="InterPro"/>
</dbReference>
<dbReference type="Pfam" id="PF00076">
    <property type="entry name" value="RRM_1"/>
    <property type="match status" value="1"/>
</dbReference>
<evidence type="ECO:0000256" key="2">
    <source>
        <dbReference type="ARBA" id="ARBA00022884"/>
    </source>
</evidence>
<dbReference type="PROSITE" id="PS50961">
    <property type="entry name" value="HTH_LA"/>
    <property type="match status" value="1"/>
</dbReference>
<dbReference type="InterPro" id="IPR045180">
    <property type="entry name" value="La_dom_prot"/>
</dbReference>
<dbReference type="PANTHER" id="PTHR22792:SF140">
    <property type="entry name" value="ACHILLES, ISOFORM A"/>
    <property type="match status" value="1"/>
</dbReference>
<organism evidence="8 9">
    <name type="scientific">Phialophora macrospora</name>
    <dbReference type="NCBI Taxonomy" id="1851006"/>
    <lineage>
        <taxon>Eukaryota</taxon>
        <taxon>Fungi</taxon>
        <taxon>Dikarya</taxon>
        <taxon>Ascomycota</taxon>
        <taxon>Pezizomycotina</taxon>
        <taxon>Eurotiomycetes</taxon>
        <taxon>Chaetothyriomycetidae</taxon>
        <taxon>Chaetothyriales</taxon>
        <taxon>Herpotrichiellaceae</taxon>
        <taxon>Phialophora</taxon>
    </lineage>
</organism>
<dbReference type="InterPro" id="IPR006630">
    <property type="entry name" value="La_HTH"/>
</dbReference>
<evidence type="ECO:0000259" key="6">
    <source>
        <dbReference type="PROSITE" id="PS50102"/>
    </source>
</evidence>
<dbReference type="InterPro" id="IPR000504">
    <property type="entry name" value="RRM_dom"/>
</dbReference>
<dbReference type="GO" id="GO:0003729">
    <property type="term" value="F:mRNA binding"/>
    <property type="evidence" value="ECO:0007669"/>
    <property type="project" value="TreeGrafter"/>
</dbReference>
<proteinExistence type="predicted"/>
<dbReference type="Gene3D" id="1.10.10.10">
    <property type="entry name" value="Winged helix-like DNA-binding domain superfamily/Winged helix DNA-binding domain"/>
    <property type="match status" value="1"/>
</dbReference>
<dbReference type="STRING" id="5601.A0A0D2CBF8"/>
<dbReference type="SUPFAM" id="SSF54928">
    <property type="entry name" value="RNA-binding domain, RBD"/>
    <property type="match status" value="1"/>
</dbReference>
<keyword evidence="3" id="KW-0539">Nucleus</keyword>
<comment type="subcellular location">
    <subcellularLocation>
        <location evidence="1">Nucleus</location>
    </subcellularLocation>
</comment>
<feature type="domain" description="HTH La-type RNA-binding" evidence="7">
    <location>
        <begin position="142"/>
        <end position="232"/>
    </location>
</feature>
<keyword evidence="2 4" id="KW-0694">RNA-binding</keyword>